<name>A0A0G1XV73_9BACT</name>
<protein>
    <recommendedName>
        <fullName evidence="9">Beta sliding clamp</fullName>
    </recommendedName>
</protein>
<dbReference type="PIRSF" id="PIRSF000804">
    <property type="entry name" value="DNA_pol_III_b"/>
    <property type="match status" value="1"/>
</dbReference>
<dbReference type="Gene3D" id="3.70.10.10">
    <property type="match status" value="1"/>
</dbReference>
<dbReference type="GO" id="GO:0003887">
    <property type="term" value="F:DNA-directed DNA polymerase activity"/>
    <property type="evidence" value="ECO:0007669"/>
    <property type="project" value="UniProtKB-UniRule"/>
</dbReference>
<feature type="domain" description="DNA polymerase III beta sliding clamp central" evidence="11">
    <location>
        <begin position="127"/>
        <end position="236"/>
    </location>
</feature>
<evidence type="ECO:0000259" key="11">
    <source>
        <dbReference type="Pfam" id="PF02767"/>
    </source>
</evidence>
<evidence type="ECO:0000256" key="5">
    <source>
        <dbReference type="ARBA" id="ARBA00022695"/>
    </source>
</evidence>
<dbReference type="Pfam" id="PF00712">
    <property type="entry name" value="DNA_pol3_beta"/>
    <property type="match status" value="1"/>
</dbReference>
<evidence type="ECO:0000256" key="9">
    <source>
        <dbReference type="PIRNR" id="PIRNR000804"/>
    </source>
</evidence>
<feature type="domain" description="DNA polymerase III beta sliding clamp N-terminal" evidence="10">
    <location>
        <begin position="1"/>
        <end position="117"/>
    </location>
</feature>
<dbReference type="CDD" id="cd00140">
    <property type="entry name" value="beta_clamp"/>
    <property type="match status" value="1"/>
</dbReference>
<dbReference type="GO" id="GO:0009360">
    <property type="term" value="C:DNA polymerase III complex"/>
    <property type="evidence" value="ECO:0007669"/>
    <property type="project" value="InterPro"/>
</dbReference>
<proteinExistence type="inferred from homology"/>
<dbReference type="InterPro" id="IPR001001">
    <property type="entry name" value="DNA_polIII_beta"/>
</dbReference>
<dbReference type="SMART" id="SM00480">
    <property type="entry name" value="POL3Bc"/>
    <property type="match status" value="1"/>
</dbReference>
<comment type="subunit">
    <text evidence="9">Forms a ring-shaped head-to-tail homodimer around DNA.</text>
</comment>
<dbReference type="GO" id="GO:0008408">
    <property type="term" value="F:3'-5' exonuclease activity"/>
    <property type="evidence" value="ECO:0007669"/>
    <property type="project" value="InterPro"/>
</dbReference>
<keyword evidence="3 9" id="KW-0963">Cytoplasm</keyword>
<dbReference type="Pfam" id="PF02767">
    <property type="entry name" value="DNA_pol3_beta_2"/>
    <property type="match status" value="1"/>
</dbReference>
<dbReference type="InterPro" id="IPR046938">
    <property type="entry name" value="DNA_clamp_sf"/>
</dbReference>
<evidence type="ECO:0000313" key="14">
    <source>
        <dbReference type="Proteomes" id="UP000034600"/>
    </source>
</evidence>
<keyword evidence="8" id="KW-0238">DNA-binding</keyword>
<dbReference type="PANTHER" id="PTHR30478:SF0">
    <property type="entry name" value="BETA SLIDING CLAMP"/>
    <property type="match status" value="1"/>
</dbReference>
<evidence type="ECO:0000256" key="1">
    <source>
        <dbReference type="ARBA" id="ARBA00004496"/>
    </source>
</evidence>
<dbReference type="Proteomes" id="UP000034600">
    <property type="component" value="Unassembled WGS sequence"/>
</dbReference>
<feature type="domain" description="DNA polymerase III beta sliding clamp C-terminal" evidence="12">
    <location>
        <begin position="239"/>
        <end position="360"/>
    </location>
</feature>
<evidence type="ECO:0000256" key="4">
    <source>
        <dbReference type="ARBA" id="ARBA00022679"/>
    </source>
</evidence>
<evidence type="ECO:0000256" key="3">
    <source>
        <dbReference type="ARBA" id="ARBA00022490"/>
    </source>
</evidence>
<keyword evidence="7 9" id="KW-0239">DNA-directed DNA polymerase</keyword>
<comment type="similarity">
    <text evidence="2 9">Belongs to the beta sliding clamp family.</text>
</comment>
<keyword evidence="4 9" id="KW-0808">Transferase</keyword>
<dbReference type="GO" id="GO:0006271">
    <property type="term" value="P:DNA strand elongation involved in DNA replication"/>
    <property type="evidence" value="ECO:0007669"/>
    <property type="project" value="TreeGrafter"/>
</dbReference>
<comment type="subcellular location">
    <subcellularLocation>
        <location evidence="1 9">Cytoplasm</location>
    </subcellularLocation>
</comment>
<dbReference type="SUPFAM" id="SSF55979">
    <property type="entry name" value="DNA clamp"/>
    <property type="match status" value="3"/>
</dbReference>
<dbReference type="InterPro" id="IPR022637">
    <property type="entry name" value="DNA_polIII_beta_cen"/>
</dbReference>
<reference evidence="13 14" key="1">
    <citation type="journal article" date="2015" name="Nature">
        <title>rRNA introns, odd ribosomes, and small enigmatic genomes across a large radiation of phyla.</title>
        <authorList>
            <person name="Brown C.T."/>
            <person name="Hug L.A."/>
            <person name="Thomas B.C."/>
            <person name="Sharon I."/>
            <person name="Castelle C.J."/>
            <person name="Singh A."/>
            <person name="Wilkins M.J."/>
            <person name="Williams K.H."/>
            <person name="Banfield J.F."/>
        </authorList>
    </citation>
    <scope>NUCLEOTIDE SEQUENCE [LARGE SCALE GENOMIC DNA]</scope>
</reference>
<comment type="caution">
    <text evidence="13">The sequence shown here is derived from an EMBL/GenBank/DDBJ whole genome shotgun (WGS) entry which is preliminary data.</text>
</comment>
<evidence type="ECO:0000256" key="7">
    <source>
        <dbReference type="ARBA" id="ARBA00022932"/>
    </source>
</evidence>
<evidence type="ECO:0000259" key="12">
    <source>
        <dbReference type="Pfam" id="PF02768"/>
    </source>
</evidence>
<dbReference type="InterPro" id="IPR022634">
    <property type="entry name" value="DNA_polIII_beta_N"/>
</dbReference>
<dbReference type="PANTHER" id="PTHR30478">
    <property type="entry name" value="DNA POLYMERASE III SUBUNIT BETA"/>
    <property type="match status" value="1"/>
</dbReference>
<evidence type="ECO:0000259" key="10">
    <source>
        <dbReference type="Pfam" id="PF00712"/>
    </source>
</evidence>
<dbReference type="AlphaFoldDB" id="A0A0G1XV73"/>
<evidence type="ECO:0000256" key="6">
    <source>
        <dbReference type="ARBA" id="ARBA00022705"/>
    </source>
</evidence>
<dbReference type="GO" id="GO:0003677">
    <property type="term" value="F:DNA binding"/>
    <property type="evidence" value="ECO:0007669"/>
    <property type="project" value="UniProtKB-UniRule"/>
</dbReference>
<evidence type="ECO:0000256" key="2">
    <source>
        <dbReference type="ARBA" id="ARBA00010752"/>
    </source>
</evidence>
<organism evidence="13 14">
    <name type="scientific">Candidatus Jorgensenbacteria bacterium GW2011_GWC1_48_8</name>
    <dbReference type="NCBI Taxonomy" id="1618666"/>
    <lineage>
        <taxon>Bacteria</taxon>
        <taxon>Candidatus Joergenseniibacteriota</taxon>
    </lineage>
</organism>
<dbReference type="Pfam" id="PF02768">
    <property type="entry name" value="DNA_pol3_beta_3"/>
    <property type="match status" value="1"/>
</dbReference>
<dbReference type="NCBIfam" id="TIGR00663">
    <property type="entry name" value="dnan"/>
    <property type="match status" value="1"/>
</dbReference>
<evidence type="ECO:0000313" key="13">
    <source>
        <dbReference type="EMBL" id="KKU98190.1"/>
    </source>
</evidence>
<keyword evidence="6 9" id="KW-0235">DNA replication</keyword>
<accession>A0A0G1XV73</accession>
<keyword evidence="5 9" id="KW-0548">Nucleotidyltransferase</keyword>
<dbReference type="GO" id="GO:0005737">
    <property type="term" value="C:cytoplasm"/>
    <property type="evidence" value="ECO:0007669"/>
    <property type="project" value="UniProtKB-SubCell"/>
</dbReference>
<gene>
    <name evidence="13" type="ORF">UY32_C0032G0002</name>
</gene>
<comment type="function">
    <text evidence="9">Confers DNA tethering and processivity to DNA polymerases and other proteins. Acts as a clamp, forming a ring around DNA (a reaction catalyzed by the clamp-loading complex) which diffuses in an ATP-independent manner freely and bidirectionally along dsDNA. Initially characterized for its ability to contact the catalytic subunit of DNA polymerase III (Pol III), a complex, multichain enzyme responsible for most of the replicative synthesis in bacteria; Pol III exhibits 3'-5' exonuclease proofreading activity. The beta chain is required for initiation of replication as well as for processivity of DNA replication.</text>
</comment>
<dbReference type="InterPro" id="IPR022635">
    <property type="entry name" value="DNA_polIII_beta_C"/>
</dbReference>
<evidence type="ECO:0000256" key="8">
    <source>
        <dbReference type="ARBA" id="ARBA00023125"/>
    </source>
</evidence>
<dbReference type="EMBL" id="LCPO01000032">
    <property type="protein sequence ID" value="KKU98190.1"/>
    <property type="molecule type" value="Genomic_DNA"/>
</dbReference>
<sequence length="363" mass="38722">MDVTVLQENLLPRLTAVARVASAKSALPILENVLLTAEKAVLHLAATDLETGIKTKVGAKVSTEGAITVPARLLVSLITNLPPGKVTLKAEKDILTISAESFSSKINGMPAAEFPNLASPGKALFKIPAKDFKEAVTQVSFAAAQDESRPILTGILLKLGGGTLVLAGVDGFRLGEKKISIAGEGLTAVVPARSLGEVSRLVEGEVEIGVAEEGQLFFNAPDFLVLSQVLEGEFPEYEQIIPGNFETKISFSKEEMVKAVQLTSVFSDSGTTIIVFNFDPQKKILEVSSQEAQQGEARLEIPISGEGKKGTIAFNSHYVSDALSALLDEDVTLAMNSSLDPVLLTSPKDKNYRHVIMPVRLQE</sequence>
<dbReference type="Gene3D" id="3.10.150.10">
    <property type="entry name" value="DNA Polymerase III, subunit A, domain 2"/>
    <property type="match status" value="1"/>
</dbReference>